<evidence type="ECO:0000256" key="3">
    <source>
        <dbReference type="ARBA" id="ARBA00022960"/>
    </source>
</evidence>
<sequence length="271" mass="30808">MRNVFAFFYRIRAELLLVVLLFFCLGGLYRSGSMQQAVFAKNTAEVSGYFYGLKNNVSGYFNLREQNRKLNEQIERLKNQSKDAFEVIPSEQFEQNDTLYRQIYIYQDAEVINSTVSKPRNNLTINRGRLHGVTVGQGVIASEGLVGVITKVSDNYAIAMPIINNRFTASVEIKNQNFFGLLRWNGNDIRHANLYDMADYADVTEGDTVVTRGASAIFPRGIMVGTIEEINRKPELGKLDITVNLSVDFAKLRNVILVKHVYKEELENLED</sequence>
<dbReference type="InterPro" id="IPR042177">
    <property type="entry name" value="Cell/Rod_1"/>
</dbReference>
<dbReference type="InterPro" id="IPR007221">
    <property type="entry name" value="MreC"/>
</dbReference>
<comment type="caution">
    <text evidence="7">The sequence shown here is derived from an EMBL/GenBank/DDBJ whole genome shotgun (WGS) entry which is preliminary data.</text>
</comment>
<dbReference type="PANTHER" id="PTHR34138">
    <property type="entry name" value="CELL SHAPE-DETERMINING PROTEIN MREC"/>
    <property type="match status" value="1"/>
</dbReference>
<gene>
    <name evidence="7" type="primary">mreC</name>
    <name evidence="7" type="ORF">FRX97_11560</name>
</gene>
<evidence type="ECO:0000256" key="5">
    <source>
        <dbReference type="SAM" id="Coils"/>
    </source>
</evidence>
<reference evidence="7 8" key="1">
    <citation type="submission" date="2019-08" db="EMBL/GenBank/DDBJ databases">
        <title>Genome of Luteibaculum oceani JCM 18817.</title>
        <authorList>
            <person name="Bowman J.P."/>
        </authorList>
    </citation>
    <scope>NUCLEOTIDE SEQUENCE [LARGE SCALE GENOMIC DNA]</scope>
    <source>
        <strain evidence="7 8">JCM 18817</strain>
    </source>
</reference>
<dbReference type="Proteomes" id="UP000321168">
    <property type="component" value="Unassembled WGS sequence"/>
</dbReference>
<name>A0A5C6USG6_9FLAO</name>
<dbReference type="Gene3D" id="2.40.10.350">
    <property type="entry name" value="Rod shape-determining protein MreC, domain 2"/>
    <property type="match status" value="1"/>
</dbReference>
<dbReference type="GO" id="GO:0005886">
    <property type="term" value="C:plasma membrane"/>
    <property type="evidence" value="ECO:0007669"/>
    <property type="project" value="TreeGrafter"/>
</dbReference>
<dbReference type="Gene3D" id="2.40.10.340">
    <property type="entry name" value="Rod shape-determining protein MreC, domain 1"/>
    <property type="match status" value="1"/>
</dbReference>
<keyword evidence="8" id="KW-1185">Reference proteome</keyword>
<dbReference type="EMBL" id="VORB01000012">
    <property type="protein sequence ID" value="TXC75610.1"/>
    <property type="molecule type" value="Genomic_DNA"/>
</dbReference>
<dbReference type="OrthoDB" id="9811827at2"/>
<dbReference type="AlphaFoldDB" id="A0A5C6USG6"/>
<comment type="similarity">
    <text evidence="1">Belongs to the MreC family.</text>
</comment>
<evidence type="ECO:0000256" key="1">
    <source>
        <dbReference type="ARBA" id="ARBA00009369"/>
    </source>
</evidence>
<keyword evidence="3" id="KW-0133">Cell shape</keyword>
<evidence type="ECO:0000313" key="7">
    <source>
        <dbReference type="EMBL" id="TXC75610.1"/>
    </source>
</evidence>
<dbReference type="Pfam" id="PF04085">
    <property type="entry name" value="MreC"/>
    <property type="match status" value="1"/>
</dbReference>
<dbReference type="InterPro" id="IPR055342">
    <property type="entry name" value="MreC_beta-barrel_core"/>
</dbReference>
<dbReference type="GO" id="GO:0008360">
    <property type="term" value="P:regulation of cell shape"/>
    <property type="evidence" value="ECO:0007669"/>
    <property type="project" value="UniProtKB-KW"/>
</dbReference>
<keyword evidence="5" id="KW-0175">Coiled coil</keyword>
<accession>A0A5C6USG6</accession>
<dbReference type="InterPro" id="IPR042175">
    <property type="entry name" value="Cell/Rod_MreC_2"/>
</dbReference>
<dbReference type="PANTHER" id="PTHR34138:SF1">
    <property type="entry name" value="CELL SHAPE-DETERMINING PROTEIN MREC"/>
    <property type="match status" value="1"/>
</dbReference>
<evidence type="ECO:0000259" key="6">
    <source>
        <dbReference type="Pfam" id="PF04085"/>
    </source>
</evidence>
<feature type="coiled-coil region" evidence="5">
    <location>
        <begin position="60"/>
        <end position="87"/>
    </location>
</feature>
<proteinExistence type="inferred from homology"/>
<organism evidence="7 8">
    <name type="scientific">Luteibaculum oceani</name>
    <dbReference type="NCBI Taxonomy" id="1294296"/>
    <lineage>
        <taxon>Bacteria</taxon>
        <taxon>Pseudomonadati</taxon>
        <taxon>Bacteroidota</taxon>
        <taxon>Flavobacteriia</taxon>
        <taxon>Flavobacteriales</taxon>
        <taxon>Luteibaculaceae</taxon>
        <taxon>Luteibaculum</taxon>
    </lineage>
</organism>
<evidence type="ECO:0000256" key="2">
    <source>
        <dbReference type="ARBA" id="ARBA00013855"/>
    </source>
</evidence>
<evidence type="ECO:0000256" key="4">
    <source>
        <dbReference type="ARBA" id="ARBA00032089"/>
    </source>
</evidence>
<dbReference type="NCBIfam" id="NF010532">
    <property type="entry name" value="PRK13922.9-3"/>
    <property type="match status" value="1"/>
</dbReference>
<feature type="domain" description="Rod shape-determining protein MreC beta-barrel core" evidence="6">
    <location>
        <begin position="111"/>
        <end position="259"/>
    </location>
</feature>
<dbReference type="RefSeq" id="WP_147015382.1">
    <property type="nucleotide sequence ID" value="NZ_VORB01000012.1"/>
</dbReference>
<protein>
    <recommendedName>
        <fullName evidence="2">Cell shape-determining protein MreC</fullName>
    </recommendedName>
    <alternativeName>
        <fullName evidence="4">Cell shape protein MreC</fullName>
    </alternativeName>
</protein>
<evidence type="ECO:0000313" key="8">
    <source>
        <dbReference type="Proteomes" id="UP000321168"/>
    </source>
</evidence>